<comment type="caution">
    <text evidence="4">The sequence shown here is derived from an EMBL/GenBank/DDBJ whole genome shotgun (WGS) entry which is preliminary data.</text>
</comment>
<gene>
    <name evidence="4" type="ORF">QTO34_018190</name>
</gene>
<dbReference type="Pfam" id="PF08158">
    <property type="entry name" value="SDA1_HEAT"/>
    <property type="match status" value="1"/>
</dbReference>
<keyword evidence="1" id="KW-0690">Ribosome biogenesis</keyword>
<dbReference type="Proteomes" id="UP001177744">
    <property type="component" value="Unassembled WGS sequence"/>
</dbReference>
<dbReference type="GO" id="GO:0000055">
    <property type="term" value="P:ribosomal large subunit export from nucleus"/>
    <property type="evidence" value="ECO:0007669"/>
    <property type="project" value="UniProtKB-UniRule"/>
</dbReference>
<keyword evidence="2" id="KW-0812">Transmembrane</keyword>
<organism evidence="4 5">
    <name type="scientific">Cnephaeus nilssonii</name>
    <name type="common">Northern bat</name>
    <name type="synonym">Eptesicus nilssonii</name>
    <dbReference type="NCBI Taxonomy" id="3371016"/>
    <lineage>
        <taxon>Eukaryota</taxon>
        <taxon>Metazoa</taxon>
        <taxon>Chordata</taxon>
        <taxon>Craniata</taxon>
        <taxon>Vertebrata</taxon>
        <taxon>Euteleostomi</taxon>
        <taxon>Mammalia</taxon>
        <taxon>Eutheria</taxon>
        <taxon>Laurasiatheria</taxon>
        <taxon>Chiroptera</taxon>
        <taxon>Yangochiroptera</taxon>
        <taxon>Vespertilionidae</taxon>
        <taxon>Cnephaeus</taxon>
    </lineage>
</organism>
<dbReference type="EMBL" id="JAULJE010000008">
    <property type="protein sequence ID" value="KAK1339636.1"/>
    <property type="molecule type" value="Genomic_DNA"/>
</dbReference>
<keyword evidence="1" id="KW-0813">Transport</keyword>
<evidence type="ECO:0000313" key="5">
    <source>
        <dbReference type="Proteomes" id="UP001177744"/>
    </source>
</evidence>
<evidence type="ECO:0000313" key="4">
    <source>
        <dbReference type="EMBL" id="KAK1339636.1"/>
    </source>
</evidence>
<keyword evidence="2" id="KW-0472">Membrane</keyword>
<dbReference type="GO" id="GO:0015031">
    <property type="term" value="P:protein transport"/>
    <property type="evidence" value="ECO:0007669"/>
    <property type="project" value="UniProtKB-KW"/>
</dbReference>
<dbReference type="PANTHER" id="PTHR12730">
    <property type="entry name" value="HSDA/SDA1-RELATED"/>
    <property type="match status" value="1"/>
</dbReference>
<dbReference type="GO" id="GO:0005730">
    <property type="term" value="C:nucleolus"/>
    <property type="evidence" value="ECO:0007669"/>
    <property type="project" value="UniProtKB-SubCell"/>
</dbReference>
<dbReference type="GO" id="GO:0042273">
    <property type="term" value="P:ribosomal large subunit biogenesis"/>
    <property type="evidence" value="ECO:0007669"/>
    <property type="project" value="UniProtKB-UniRule"/>
</dbReference>
<evidence type="ECO:0000256" key="2">
    <source>
        <dbReference type="SAM" id="Phobius"/>
    </source>
</evidence>
<evidence type="ECO:0000256" key="1">
    <source>
        <dbReference type="RuleBase" id="RU365057"/>
    </source>
</evidence>
<proteinExistence type="inferred from homology"/>
<dbReference type="PANTHER" id="PTHR12730:SF0">
    <property type="entry name" value="PROTEIN SDA1 HOMOLOG"/>
    <property type="match status" value="1"/>
</dbReference>
<feature type="transmembrane region" description="Helical" evidence="2">
    <location>
        <begin position="93"/>
        <end position="112"/>
    </location>
</feature>
<comment type="subcellular location">
    <subcellularLocation>
        <location evidence="1">Nucleus</location>
        <location evidence="1">Nucleolus</location>
    </subcellularLocation>
</comment>
<reference evidence="4" key="1">
    <citation type="submission" date="2023-06" db="EMBL/GenBank/DDBJ databases">
        <title>Reference genome for the Northern bat (Eptesicus nilssonii), a most northern bat species.</title>
        <authorList>
            <person name="Laine V.N."/>
            <person name="Pulliainen A.T."/>
            <person name="Lilley T.M."/>
        </authorList>
    </citation>
    <scope>NUCLEOTIDE SEQUENCE</scope>
    <source>
        <strain evidence="4">BLF_Eptnil</strain>
        <tissue evidence="4">Kidney</tissue>
    </source>
</reference>
<keyword evidence="1" id="KW-0653">Protein transport</keyword>
<comment type="similarity">
    <text evidence="1">Belongs to the SDA1 family.</text>
</comment>
<feature type="domain" description="SDA1 N-terminal" evidence="3">
    <location>
        <begin position="2"/>
        <end position="120"/>
    </location>
</feature>
<keyword evidence="5" id="KW-1185">Reference proteome</keyword>
<name>A0AA40HZ35_CNENI</name>
<dbReference type="AlphaFoldDB" id="A0AA40HZ35"/>
<evidence type="ECO:0000259" key="3">
    <source>
        <dbReference type="Pfam" id="PF08158"/>
    </source>
</evidence>
<dbReference type="InterPro" id="IPR027312">
    <property type="entry name" value="Sda1"/>
</dbReference>
<sequence>MIHVAVLTFFLGKDKEEKQDSDSASEDEATARDLLVQYATGKKSFKHKKRLEKAMKVCKKQKEKKKRGFAEKLLKQLESSKERFEVKMMLLDLIYRLVGIHKLFLFNFYLFVQSFLQPTKEK</sequence>
<comment type="function">
    <text evidence="1">Required for 60S pre-ribosomal subunits export to the cytoplasm.</text>
</comment>
<keyword evidence="2" id="KW-1133">Transmembrane helix</keyword>
<protein>
    <recommendedName>
        <fullName evidence="1">Protein SDA1</fullName>
    </recommendedName>
</protein>
<dbReference type="InterPro" id="IPR012977">
    <property type="entry name" value="SDA1_N"/>
</dbReference>
<keyword evidence="1" id="KW-0539">Nucleus</keyword>
<accession>A0AA40HZ35</accession>